<dbReference type="EMBL" id="CM042014">
    <property type="protein sequence ID" value="KAI3720758.1"/>
    <property type="molecule type" value="Genomic_DNA"/>
</dbReference>
<gene>
    <name evidence="1" type="ORF">L2E82_31751</name>
</gene>
<proteinExistence type="predicted"/>
<sequence>MVECDKRWHPLENSDNDSVTSNHETDKIEEDDQESVPESDGISDTWRNNCNDVHDSDEEEGEIREDAHSGGSPAMVEPQEVEGSDREIVEESHITHWKDQLQGNVPTNSFTFNAVPQTSGNAGNTLVDTGPSNCFDGLVKRGCFGPFPVGHSNEGMRRLPKSILARPNLVDKEWVLDHEQVDPLCKRMREASIDTTCGSIDLNKKLDAGTNMACPTTVMSEKDITIEIGKLLGIEIEANCEVLKEVMGEPGEKIVHQWIFYH</sequence>
<dbReference type="Proteomes" id="UP001055811">
    <property type="component" value="Linkage Group LG06"/>
</dbReference>
<comment type="caution">
    <text evidence="1">The sequence shown here is derived from an EMBL/GenBank/DDBJ whole genome shotgun (WGS) entry which is preliminary data.</text>
</comment>
<protein>
    <submittedName>
        <fullName evidence="1">Uncharacterized protein</fullName>
    </submittedName>
</protein>
<evidence type="ECO:0000313" key="2">
    <source>
        <dbReference type="Proteomes" id="UP001055811"/>
    </source>
</evidence>
<reference evidence="1 2" key="2">
    <citation type="journal article" date="2022" name="Mol. Ecol. Resour.">
        <title>The genomes of chicory, endive, great burdock and yacon provide insights into Asteraceae paleo-polyploidization history and plant inulin production.</title>
        <authorList>
            <person name="Fan W."/>
            <person name="Wang S."/>
            <person name="Wang H."/>
            <person name="Wang A."/>
            <person name="Jiang F."/>
            <person name="Liu H."/>
            <person name="Zhao H."/>
            <person name="Xu D."/>
            <person name="Zhang Y."/>
        </authorList>
    </citation>
    <scope>NUCLEOTIDE SEQUENCE [LARGE SCALE GENOMIC DNA]</scope>
    <source>
        <strain evidence="2">cv. Punajuju</strain>
        <tissue evidence="1">Leaves</tissue>
    </source>
</reference>
<accession>A0ACB9BFM8</accession>
<evidence type="ECO:0000313" key="1">
    <source>
        <dbReference type="EMBL" id="KAI3720758.1"/>
    </source>
</evidence>
<reference evidence="2" key="1">
    <citation type="journal article" date="2022" name="Mol. Ecol. Resour.">
        <title>The genomes of chicory, endive, great burdock and yacon provide insights into Asteraceae palaeo-polyploidization history and plant inulin production.</title>
        <authorList>
            <person name="Fan W."/>
            <person name="Wang S."/>
            <person name="Wang H."/>
            <person name="Wang A."/>
            <person name="Jiang F."/>
            <person name="Liu H."/>
            <person name="Zhao H."/>
            <person name="Xu D."/>
            <person name="Zhang Y."/>
        </authorList>
    </citation>
    <scope>NUCLEOTIDE SEQUENCE [LARGE SCALE GENOMIC DNA]</scope>
    <source>
        <strain evidence="2">cv. Punajuju</strain>
    </source>
</reference>
<name>A0ACB9BFM8_CICIN</name>
<keyword evidence="2" id="KW-1185">Reference proteome</keyword>
<organism evidence="1 2">
    <name type="scientific">Cichorium intybus</name>
    <name type="common">Chicory</name>
    <dbReference type="NCBI Taxonomy" id="13427"/>
    <lineage>
        <taxon>Eukaryota</taxon>
        <taxon>Viridiplantae</taxon>
        <taxon>Streptophyta</taxon>
        <taxon>Embryophyta</taxon>
        <taxon>Tracheophyta</taxon>
        <taxon>Spermatophyta</taxon>
        <taxon>Magnoliopsida</taxon>
        <taxon>eudicotyledons</taxon>
        <taxon>Gunneridae</taxon>
        <taxon>Pentapetalae</taxon>
        <taxon>asterids</taxon>
        <taxon>campanulids</taxon>
        <taxon>Asterales</taxon>
        <taxon>Asteraceae</taxon>
        <taxon>Cichorioideae</taxon>
        <taxon>Cichorieae</taxon>
        <taxon>Cichoriinae</taxon>
        <taxon>Cichorium</taxon>
    </lineage>
</organism>